<name>A0A6B0R8R1_9CETA</name>
<evidence type="ECO:0000313" key="2">
    <source>
        <dbReference type="Proteomes" id="UP000322234"/>
    </source>
</evidence>
<dbReference type="EMBL" id="VBQZ03000027">
    <property type="protein sequence ID" value="MXQ85672.1"/>
    <property type="molecule type" value="Genomic_DNA"/>
</dbReference>
<gene>
    <name evidence="1" type="ORF">E5288_WYG001275</name>
</gene>
<protein>
    <submittedName>
        <fullName evidence="1">Uncharacterized protein</fullName>
    </submittedName>
</protein>
<dbReference type="Proteomes" id="UP000322234">
    <property type="component" value="Unassembled WGS sequence"/>
</dbReference>
<dbReference type="AlphaFoldDB" id="A0A6B0R8R1"/>
<keyword evidence="2" id="KW-1185">Reference proteome</keyword>
<sequence>MQVSEPSSSTLYCSSQSELGRAVEIFPSECLKDGGVFVALSSQVPQMAQCTSNGKPFIWPWDSTCCTSRWFMEETSSDSLSRRRGACGWEGIMGERHKRAGA</sequence>
<reference evidence="1" key="1">
    <citation type="submission" date="2019-10" db="EMBL/GenBank/DDBJ databases">
        <title>The sequence and de novo assembly of the wild yak genome.</title>
        <authorList>
            <person name="Liu Y."/>
        </authorList>
    </citation>
    <scope>NUCLEOTIDE SEQUENCE [LARGE SCALE GENOMIC DNA]</scope>
    <source>
        <strain evidence="1">WY2019</strain>
    </source>
</reference>
<proteinExistence type="predicted"/>
<evidence type="ECO:0000313" key="1">
    <source>
        <dbReference type="EMBL" id="MXQ85672.1"/>
    </source>
</evidence>
<accession>A0A6B0R8R1</accession>
<comment type="caution">
    <text evidence="1">The sequence shown here is derived from an EMBL/GenBank/DDBJ whole genome shotgun (WGS) entry which is preliminary data.</text>
</comment>
<organism evidence="1 2">
    <name type="scientific">Bos mutus</name>
    <name type="common">wild yak</name>
    <dbReference type="NCBI Taxonomy" id="72004"/>
    <lineage>
        <taxon>Eukaryota</taxon>
        <taxon>Metazoa</taxon>
        <taxon>Chordata</taxon>
        <taxon>Craniata</taxon>
        <taxon>Vertebrata</taxon>
        <taxon>Euteleostomi</taxon>
        <taxon>Mammalia</taxon>
        <taxon>Eutheria</taxon>
        <taxon>Laurasiatheria</taxon>
        <taxon>Artiodactyla</taxon>
        <taxon>Ruminantia</taxon>
        <taxon>Pecora</taxon>
        <taxon>Bovidae</taxon>
        <taxon>Bovinae</taxon>
        <taxon>Bos</taxon>
    </lineage>
</organism>